<dbReference type="AlphaFoldDB" id="A0AAX4KZV7"/>
<name>A0AAX4KZV7_9CREN</name>
<dbReference type="GO" id="GO:0046872">
    <property type="term" value="F:metal ion binding"/>
    <property type="evidence" value="ECO:0007669"/>
    <property type="project" value="UniProtKB-KW"/>
</dbReference>
<reference evidence="14 15" key="1">
    <citation type="submission" date="2024-02" db="EMBL/GenBank/DDBJ databases">
        <title>STSV induces naive adaptation in Sulfolobus.</title>
        <authorList>
            <person name="Xiang X."/>
            <person name="Song M."/>
        </authorList>
    </citation>
    <scope>NUCLEOTIDE SEQUENCE [LARGE SCALE GENOMIC DNA]</scope>
    <source>
        <strain evidence="14 15">RT2</strain>
    </source>
</reference>
<dbReference type="GeneID" id="89337151"/>
<dbReference type="PANTHER" id="PTHR33571:SF14">
    <property type="entry name" value="PROTEIN ADENYLYLTRANSFERASE MJ0435-RELATED"/>
    <property type="match status" value="1"/>
</dbReference>
<sequence>MQIEYTKEHWQILSQKRTTAIEVLNLLKRYGMEGFVYGSVARGDVNEKSDIDVIVFNPNYIILDTLKVHHKYIIQATPNSVPKAYLSFDEEEKIVVSFPLGKLRRTEIEFYAFGGMIELKGLLENKRVAGVNKKLMLIIPTREGHMEIQLDGNEDYASKLLKISLDTIMERKNLLLKRSERGHSGIFLRYDLDGNESIYDAFNKIYKTNKFFKRMVNA</sequence>
<dbReference type="SUPFAM" id="SSF81301">
    <property type="entry name" value="Nucleotidyltransferase"/>
    <property type="match status" value="1"/>
</dbReference>
<dbReference type="InterPro" id="IPR009185">
    <property type="entry name" value="Nucleotidl_trans"/>
</dbReference>
<evidence type="ECO:0000256" key="4">
    <source>
        <dbReference type="ARBA" id="ARBA00022695"/>
    </source>
</evidence>
<dbReference type="InterPro" id="IPR052038">
    <property type="entry name" value="Type-VII_TA_antitoxin"/>
</dbReference>
<keyword evidence="4" id="KW-0548">Nucleotidyltransferase</keyword>
<comment type="catalytic activity">
    <reaction evidence="11">
        <text>O-(5'-adenylyl)-L-tyrosyl-[protein] + ATP = O-[5'-(adenylyl-(5'-&gt;3')-adenylyl)]-L-tyrosyl-[protein] + diphosphate</text>
        <dbReference type="Rhea" id="RHEA:66528"/>
        <dbReference type="Rhea" id="RHEA-COMP:13846"/>
        <dbReference type="Rhea" id="RHEA-COMP:17046"/>
        <dbReference type="ChEBI" id="CHEBI:30616"/>
        <dbReference type="ChEBI" id="CHEBI:33019"/>
        <dbReference type="ChEBI" id="CHEBI:83624"/>
        <dbReference type="ChEBI" id="CHEBI:167160"/>
    </reaction>
</comment>
<dbReference type="PANTHER" id="PTHR33571">
    <property type="entry name" value="SSL8005 PROTEIN"/>
    <property type="match status" value="1"/>
</dbReference>
<dbReference type="Proteomes" id="UP001432202">
    <property type="component" value="Chromosome"/>
</dbReference>
<evidence type="ECO:0000313" key="14">
    <source>
        <dbReference type="EMBL" id="WWQ59848.1"/>
    </source>
</evidence>
<keyword evidence="15" id="KW-1185">Reference proteome</keyword>
<keyword evidence="5" id="KW-0479">Metal-binding</keyword>
<proteinExistence type="inferred from homology"/>
<gene>
    <name evidence="14" type="ORF">V6M85_10240</name>
</gene>
<dbReference type="GO" id="GO:0070733">
    <property type="term" value="F:AMPylase activity"/>
    <property type="evidence" value="ECO:0007669"/>
    <property type="project" value="UniProtKB-EC"/>
</dbReference>
<keyword evidence="6" id="KW-0547">Nucleotide-binding</keyword>
<evidence type="ECO:0000256" key="12">
    <source>
        <dbReference type="ARBA" id="ARBA00048696"/>
    </source>
</evidence>
<evidence type="ECO:0000256" key="11">
    <source>
        <dbReference type="ARBA" id="ARBA00047518"/>
    </source>
</evidence>
<keyword evidence="3" id="KW-0808">Transferase</keyword>
<dbReference type="InterPro" id="IPR002934">
    <property type="entry name" value="Polymerase_NTP_transf_dom"/>
</dbReference>
<evidence type="ECO:0000256" key="10">
    <source>
        <dbReference type="ARBA" id="ARBA00038276"/>
    </source>
</evidence>
<keyword evidence="8" id="KW-0460">Magnesium</keyword>
<dbReference type="EMBL" id="CP146016">
    <property type="protein sequence ID" value="WWQ59848.1"/>
    <property type="molecule type" value="Genomic_DNA"/>
</dbReference>
<organism evidence="14 15">
    <name type="scientific">Sulfolobus tengchongensis</name>
    <dbReference type="NCBI Taxonomy" id="207809"/>
    <lineage>
        <taxon>Archaea</taxon>
        <taxon>Thermoproteota</taxon>
        <taxon>Thermoprotei</taxon>
        <taxon>Sulfolobales</taxon>
        <taxon>Sulfolobaceae</taxon>
        <taxon>Sulfolobus</taxon>
    </lineage>
</organism>
<protein>
    <recommendedName>
        <fullName evidence="9">protein adenylyltransferase</fullName>
        <ecNumber evidence="9">2.7.7.108</ecNumber>
    </recommendedName>
</protein>
<evidence type="ECO:0000256" key="9">
    <source>
        <dbReference type="ARBA" id="ARBA00034531"/>
    </source>
</evidence>
<keyword evidence="2" id="KW-1277">Toxin-antitoxin system</keyword>
<keyword evidence="7" id="KW-0067">ATP-binding</keyword>
<dbReference type="Pfam" id="PF01909">
    <property type="entry name" value="NTP_transf_2"/>
    <property type="match status" value="1"/>
</dbReference>
<dbReference type="CDD" id="cd05403">
    <property type="entry name" value="NT_KNTase_like"/>
    <property type="match status" value="1"/>
</dbReference>
<comment type="similarity">
    <text evidence="10">Belongs to the MntA antitoxin family.</text>
</comment>
<evidence type="ECO:0000256" key="8">
    <source>
        <dbReference type="ARBA" id="ARBA00022842"/>
    </source>
</evidence>
<dbReference type="PIRSF" id="PIRSF005928">
    <property type="entry name" value="Nucleotidltrnsf"/>
    <property type="match status" value="1"/>
</dbReference>
<evidence type="ECO:0000256" key="6">
    <source>
        <dbReference type="ARBA" id="ARBA00022741"/>
    </source>
</evidence>
<evidence type="ECO:0000313" key="15">
    <source>
        <dbReference type="Proteomes" id="UP001432202"/>
    </source>
</evidence>
<evidence type="ECO:0000256" key="1">
    <source>
        <dbReference type="ARBA" id="ARBA00001946"/>
    </source>
</evidence>
<evidence type="ECO:0000256" key="7">
    <source>
        <dbReference type="ARBA" id="ARBA00022840"/>
    </source>
</evidence>
<comment type="catalytic activity">
    <reaction evidence="12">
        <text>L-tyrosyl-[protein] + ATP = O-(5'-adenylyl)-L-tyrosyl-[protein] + diphosphate</text>
        <dbReference type="Rhea" id="RHEA:54288"/>
        <dbReference type="Rhea" id="RHEA-COMP:10136"/>
        <dbReference type="Rhea" id="RHEA-COMP:13846"/>
        <dbReference type="ChEBI" id="CHEBI:30616"/>
        <dbReference type="ChEBI" id="CHEBI:33019"/>
        <dbReference type="ChEBI" id="CHEBI:46858"/>
        <dbReference type="ChEBI" id="CHEBI:83624"/>
        <dbReference type="EC" id="2.7.7.108"/>
    </reaction>
</comment>
<evidence type="ECO:0000256" key="5">
    <source>
        <dbReference type="ARBA" id="ARBA00022723"/>
    </source>
</evidence>
<dbReference type="RefSeq" id="WP_338599606.1">
    <property type="nucleotide sequence ID" value="NZ_CP146016.1"/>
</dbReference>
<dbReference type="GO" id="GO:0005524">
    <property type="term" value="F:ATP binding"/>
    <property type="evidence" value="ECO:0007669"/>
    <property type="project" value="UniProtKB-KW"/>
</dbReference>
<dbReference type="InterPro" id="IPR043519">
    <property type="entry name" value="NT_sf"/>
</dbReference>
<dbReference type="Gene3D" id="3.30.460.10">
    <property type="entry name" value="Beta Polymerase, domain 2"/>
    <property type="match status" value="1"/>
</dbReference>
<dbReference type="EC" id="2.7.7.108" evidence="9"/>
<accession>A0AAX4KZV7</accession>
<feature type="domain" description="Polymerase nucleotidyl transferase" evidence="13">
    <location>
        <begin position="33"/>
        <end position="86"/>
    </location>
</feature>
<evidence type="ECO:0000256" key="2">
    <source>
        <dbReference type="ARBA" id="ARBA00022649"/>
    </source>
</evidence>
<evidence type="ECO:0000259" key="13">
    <source>
        <dbReference type="Pfam" id="PF01909"/>
    </source>
</evidence>
<comment type="cofactor">
    <cofactor evidence="1">
        <name>Mg(2+)</name>
        <dbReference type="ChEBI" id="CHEBI:18420"/>
    </cofactor>
</comment>
<evidence type="ECO:0000256" key="3">
    <source>
        <dbReference type="ARBA" id="ARBA00022679"/>
    </source>
</evidence>